<accession>A0A173Z173</accession>
<sequence length="85" mass="9741">MTFLECCQTVREHGLRMIRPREHTPGLYDIREPFEAGAGWVWLDATTANVVCQIFDALSPDRQETFKTLLASVILKFCWRVANGI</sequence>
<dbReference type="AlphaFoldDB" id="A0A173Z173"/>
<protein>
    <submittedName>
        <fullName evidence="1">Uncharacterized protein</fullName>
    </submittedName>
</protein>
<gene>
    <name evidence="1" type="ORF">ERS852411_00332</name>
</gene>
<name>A0A173Z173_FLAPL</name>
<dbReference type="EMBL" id="CYZT01000010">
    <property type="protein sequence ID" value="CUN69490.1"/>
    <property type="molecule type" value="Genomic_DNA"/>
</dbReference>
<reference evidence="1 2" key="1">
    <citation type="submission" date="2015-09" db="EMBL/GenBank/DDBJ databases">
        <authorList>
            <consortium name="Pathogen Informatics"/>
        </authorList>
    </citation>
    <scope>NUCLEOTIDE SEQUENCE [LARGE SCALE GENOMIC DNA]</scope>
    <source>
        <strain evidence="1 2">2789STDY5608854</strain>
    </source>
</reference>
<organism evidence="1 2">
    <name type="scientific">Flavonifractor plautii</name>
    <name type="common">Fusobacterium plautii</name>
    <dbReference type="NCBI Taxonomy" id="292800"/>
    <lineage>
        <taxon>Bacteria</taxon>
        <taxon>Bacillati</taxon>
        <taxon>Bacillota</taxon>
        <taxon>Clostridia</taxon>
        <taxon>Eubacteriales</taxon>
        <taxon>Oscillospiraceae</taxon>
        <taxon>Flavonifractor</taxon>
    </lineage>
</organism>
<proteinExistence type="predicted"/>
<dbReference type="Proteomes" id="UP000095746">
    <property type="component" value="Unassembled WGS sequence"/>
</dbReference>
<evidence type="ECO:0000313" key="2">
    <source>
        <dbReference type="Proteomes" id="UP000095746"/>
    </source>
</evidence>
<evidence type="ECO:0000313" key="1">
    <source>
        <dbReference type="EMBL" id="CUN69490.1"/>
    </source>
</evidence>